<reference evidence="7" key="1">
    <citation type="submission" date="2018-05" db="EMBL/GenBank/DDBJ databases">
        <authorList>
            <person name="Lanie J.A."/>
            <person name="Ng W.-L."/>
            <person name="Kazmierczak K.M."/>
            <person name="Andrzejewski T.M."/>
            <person name="Davidsen T.M."/>
            <person name="Wayne K.J."/>
            <person name="Tettelin H."/>
            <person name="Glass J.I."/>
            <person name="Rusch D."/>
            <person name="Podicherti R."/>
            <person name="Tsui H.-C.T."/>
            <person name="Winkler M.E."/>
        </authorList>
    </citation>
    <scope>NUCLEOTIDE SEQUENCE</scope>
</reference>
<evidence type="ECO:0000256" key="2">
    <source>
        <dbReference type="ARBA" id="ARBA00012865"/>
    </source>
</evidence>
<evidence type="ECO:0000259" key="6">
    <source>
        <dbReference type="Pfam" id="PF03717"/>
    </source>
</evidence>
<protein>
    <recommendedName>
        <fullName evidence="2">beta-lactamase</fullName>
        <ecNumber evidence="2">3.5.2.6</ecNumber>
    </recommendedName>
</protein>
<keyword evidence="3" id="KW-0732">Signal</keyword>
<proteinExistence type="predicted"/>
<dbReference type="PANTHER" id="PTHR30627">
    <property type="entry name" value="PEPTIDOGLYCAN D,D-TRANSPEPTIDASE"/>
    <property type="match status" value="1"/>
</dbReference>
<dbReference type="Gene3D" id="3.90.1310.10">
    <property type="entry name" value="Penicillin-binding protein 2a (Domain 2)"/>
    <property type="match status" value="1"/>
</dbReference>
<comment type="catalytic activity">
    <reaction evidence="1">
        <text>a beta-lactam + H2O = a substituted beta-amino acid</text>
        <dbReference type="Rhea" id="RHEA:20401"/>
        <dbReference type="ChEBI" id="CHEBI:15377"/>
        <dbReference type="ChEBI" id="CHEBI:35627"/>
        <dbReference type="ChEBI" id="CHEBI:140347"/>
        <dbReference type="EC" id="3.5.2.6"/>
    </reaction>
</comment>
<evidence type="ECO:0000313" key="7">
    <source>
        <dbReference type="EMBL" id="SVE12956.1"/>
    </source>
</evidence>
<name>A0A383AYF3_9ZZZZ</name>
<dbReference type="GO" id="GO:0071555">
    <property type="term" value="P:cell wall organization"/>
    <property type="evidence" value="ECO:0007669"/>
    <property type="project" value="TreeGrafter"/>
</dbReference>
<keyword evidence="5" id="KW-0046">Antibiotic resistance</keyword>
<keyword evidence="4" id="KW-0378">Hydrolase</keyword>
<evidence type="ECO:0000256" key="3">
    <source>
        <dbReference type="ARBA" id="ARBA00022729"/>
    </source>
</evidence>
<evidence type="ECO:0000256" key="1">
    <source>
        <dbReference type="ARBA" id="ARBA00001526"/>
    </source>
</evidence>
<dbReference type="InterPro" id="IPR036138">
    <property type="entry name" value="PBP_dimer_sf"/>
</dbReference>
<dbReference type="InterPro" id="IPR050515">
    <property type="entry name" value="Beta-lactam/transpept"/>
</dbReference>
<dbReference type="EMBL" id="UINC01196095">
    <property type="protein sequence ID" value="SVE12956.1"/>
    <property type="molecule type" value="Genomic_DNA"/>
</dbReference>
<dbReference type="InterPro" id="IPR005311">
    <property type="entry name" value="PBP_dimer"/>
</dbReference>
<dbReference type="PANTHER" id="PTHR30627:SF6">
    <property type="entry name" value="BETA-LACTAMASE YBXI-RELATED"/>
    <property type="match status" value="1"/>
</dbReference>
<organism evidence="7">
    <name type="scientific">marine metagenome</name>
    <dbReference type="NCBI Taxonomy" id="408172"/>
    <lineage>
        <taxon>unclassified sequences</taxon>
        <taxon>metagenomes</taxon>
        <taxon>ecological metagenomes</taxon>
    </lineage>
</organism>
<sequence length="147" mass="17485">MFVLSAAKVIVFTGIIFRLFSLQISENKKYSFLSEKNRLKAWKLPPKRGVFEDYFGNTIADNNQVFQLHVVPEEVEDFNYLMVRLKNIIKIDNREIRRIYKKKEKQLPWQTLIISENLSWEEFSRLNLFLHELSGAKPVFSVARKYP</sequence>
<dbReference type="GO" id="GO:0008658">
    <property type="term" value="F:penicillin binding"/>
    <property type="evidence" value="ECO:0007669"/>
    <property type="project" value="InterPro"/>
</dbReference>
<dbReference type="GO" id="GO:0046677">
    <property type="term" value="P:response to antibiotic"/>
    <property type="evidence" value="ECO:0007669"/>
    <property type="project" value="UniProtKB-KW"/>
</dbReference>
<evidence type="ECO:0000256" key="5">
    <source>
        <dbReference type="ARBA" id="ARBA00023251"/>
    </source>
</evidence>
<gene>
    <name evidence="7" type="ORF">METZ01_LOCUS465810</name>
</gene>
<dbReference type="GO" id="GO:0005886">
    <property type="term" value="C:plasma membrane"/>
    <property type="evidence" value="ECO:0007669"/>
    <property type="project" value="TreeGrafter"/>
</dbReference>
<feature type="non-terminal residue" evidence="7">
    <location>
        <position position="147"/>
    </location>
</feature>
<feature type="domain" description="Penicillin-binding protein dimerisation" evidence="6">
    <location>
        <begin position="44"/>
        <end position="147"/>
    </location>
</feature>
<accession>A0A383AYF3</accession>
<dbReference type="GO" id="GO:0008800">
    <property type="term" value="F:beta-lactamase activity"/>
    <property type="evidence" value="ECO:0007669"/>
    <property type="project" value="UniProtKB-EC"/>
</dbReference>
<dbReference type="EC" id="3.5.2.6" evidence="2"/>
<dbReference type="AlphaFoldDB" id="A0A383AYF3"/>
<dbReference type="SUPFAM" id="SSF56519">
    <property type="entry name" value="Penicillin binding protein dimerisation domain"/>
    <property type="match status" value="1"/>
</dbReference>
<evidence type="ECO:0000256" key="4">
    <source>
        <dbReference type="ARBA" id="ARBA00022801"/>
    </source>
</evidence>
<dbReference type="Pfam" id="PF03717">
    <property type="entry name" value="PBP_dimer"/>
    <property type="match status" value="1"/>
</dbReference>